<dbReference type="EMBL" id="SOFL01000057">
    <property type="protein sequence ID" value="TFB96205.1"/>
    <property type="molecule type" value="Genomic_DNA"/>
</dbReference>
<dbReference type="PANTHER" id="PTHR33692:SF1">
    <property type="entry name" value="RIBOSOME MATURATION FACTOR RIMM"/>
    <property type="match status" value="1"/>
</dbReference>
<comment type="domain">
    <text evidence="5">The PRC barrel domain binds ribosomal protein uS19.</text>
</comment>
<dbReference type="InterPro" id="IPR002676">
    <property type="entry name" value="RimM_N"/>
</dbReference>
<dbReference type="InterPro" id="IPR056792">
    <property type="entry name" value="PRC_RimM"/>
</dbReference>
<sequence length="245" mass="26238">MASACGSTLSTPTIERAVTSPLMSDDSTTPATQLRVGRLTKAHGLKGAIKLELFTDDPGRRFVPGAVFTLQVPTSSPWHGRTIELVELRWYNQHAVGFFKGVPDREAAETLAKAILWIDQDSAEQTDEEDAWYDHQLVGLAVVRDGVQIGTLTRLEHLPAQDLLIVKTAAGEVMIPFVKAIVPSVDVKAGIITITPPPGLLEELPEEPDTDDAEDSTPEDAASEPDAEPDSDEPAATPTPDGQGA</sequence>
<dbReference type="GO" id="GO:0005737">
    <property type="term" value="C:cytoplasm"/>
    <property type="evidence" value="ECO:0007669"/>
    <property type="project" value="UniProtKB-SubCell"/>
</dbReference>
<dbReference type="OrthoDB" id="5381335at2"/>
<dbReference type="InterPro" id="IPR011033">
    <property type="entry name" value="PRC_barrel-like_sf"/>
</dbReference>
<proteinExistence type="inferred from homology"/>
<keyword evidence="10" id="KW-1185">Reference proteome</keyword>
<comment type="similarity">
    <text evidence="5">Belongs to the RimM family.</text>
</comment>
<dbReference type="Pfam" id="PF01782">
    <property type="entry name" value="RimM"/>
    <property type="match status" value="1"/>
</dbReference>
<evidence type="ECO:0000256" key="5">
    <source>
        <dbReference type="HAMAP-Rule" id="MF_00014"/>
    </source>
</evidence>
<keyword evidence="3 5" id="KW-0698">rRNA processing</keyword>
<keyword evidence="1 5" id="KW-0963">Cytoplasm</keyword>
<protein>
    <recommendedName>
        <fullName evidence="5">Ribosome maturation factor RimM</fullName>
    </recommendedName>
</protein>
<dbReference type="AlphaFoldDB" id="A0A4V6QGN8"/>
<keyword evidence="2 5" id="KW-0690">Ribosome biogenesis</keyword>
<feature type="compositionally biased region" description="Acidic residues" evidence="6">
    <location>
        <begin position="203"/>
        <end position="233"/>
    </location>
</feature>
<accession>A0A4V6QGN8</accession>
<evidence type="ECO:0000256" key="3">
    <source>
        <dbReference type="ARBA" id="ARBA00022552"/>
    </source>
</evidence>
<dbReference type="InterPro" id="IPR009000">
    <property type="entry name" value="Transl_B-barrel_sf"/>
</dbReference>
<evidence type="ECO:0000256" key="2">
    <source>
        <dbReference type="ARBA" id="ARBA00022517"/>
    </source>
</evidence>
<evidence type="ECO:0000259" key="7">
    <source>
        <dbReference type="Pfam" id="PF01782"/>
    </source>
</evidence>
<gene>
    <name evidence="5 9" type="primary">rimM</name>
    <name evidence="9" type="ORF">E3O42_17380</name>
</gene>
<evidence type="ECO:0000313" key="9">
    <source>
        <dbReference type="EMBL" id="TFB96205.1"/>
    </source>
</evidence>
<organism evidence="9 10">
    <name type="scientific">Cryobacterium adonitolivorans</name>
    <dbReference type="NCBI Taxonomy" id="1259189"/>
    <lineage>
        <taxon>Bacteria</taxon>
        <taxon>Bacillati</taxon>
        <taxon>Actinomycetota</taxon>
        <taxon>Actinomycetes</taxon>
        <taxon>Micrococcales</taxon>
        <taxon>Microbacteriaceae</taxon>
        <taxon>Cryobacterium</taxon>
    </lineage>
</organism>
<feature type="region of interest" description="Disordered" evidence="6">
    <location>
        <begin position="195"/>
        <end position="245"/>
    </location>
</feature>
<dbReference type="SUPFAM" id="SSF50346">
    <property type="entry name" value="PRC-barrel domain"/>
    <property type="match status" value="1"/>
</dbReference>
<comment type="function">
    <text evidence="5">An accessory protein needed during the final step in the assembly of 30S ribosomal subunit, possibly for assembly of the head region. Essential for efficient processing of 16S rRNA. May be needed both before and after RbfA during the maturation of 16S rRNA. It has affinity for free ribosomal 30S subunits but not for 70S ribosomes.</text>
</comment>
<name>A0A4V6QGN8_9MICO</name>
<dbReference type="GO" id="GO:0042274">
    <property type="term" value="P:ribosomal small subunit biogenesis"/>
    <property type="evidence" value="ECO:0007669"/>
    <property type="project" value="UniProtKB-UniRule"/>
</dbReference>
<feature type="domain" description="Ribosome maturation factor RimM PRC barrel" evidence="8">
    <location>
        <begin position="135"/>
        <end position="200"/>
    </location>
</feature>
<evidence type="ECO:0000256" key="4">
    <source>
        <dbReference type="ARBA" id="ARBA00023186"/>
    </source>
</evidence>
<dbReference type="PANTHER" id="PTHR33692">
    <property type="entry name" value="RIBOSOME MATURATION FACTOR RIMM"/>
    <property type="match status" value="1"/>
</dbReference>
<dbReference type="Gene3D" id="2.40.30.60">
    <property type="entry name" value="RimM"/>
    <property type="match status" value="1"/>
</dbReference>
<comment type="subcellular location">
    <subcellularLocation>
        <location evidence="5">Cytoplasm</location>
    </subcellularLocation>
</comment>
<dbReference type="Pfam" id="PF24986">
    <property type="entry name" value="PRC_RimM"/>
    <property type="match status" value="1"/>
</dbReference>
<reference evidence="9 10" key="1">
    <citation type="submission" date="2019-03" db="EMBL/GenBank/DDBJ databases">
        <title>Genomics of glacier-inhabiting Cryobacterium strains.</title>
        <authorList>
            <person name="Liu Q."/>
            <person name="Xin Y.-H."/>
        </authorList>
    </citation>
    <scope>NUCLEOTIDE SEQUENCE [LARGE SCALE GENOMIC DNA]</scope>
    <source>
        <strain evidence="9 10">RHLS22-1</strain>
    </source>
</reference>
<dbReference type="GO" id="GO:0043022">
    <property type="term" value="F:ribosome binding"/>
    <property type="evidence" value="ECO:0007669"/>
    <property type="project" value="InterPro"/>
</dbReference>
<dbReference type="Gene3D" id="2.30.30.240">
    <property type="entry name" value="PRC-barrel domain"/>
    <property type="match status" value="1"/>
</dbReference>
<evidence type="ECO:0000256" key="6">
    <source>
        <dbReference type="SAM" id="MobiDB-lite"/>
    </source>
</evidence>
<dbReference type="GO" id="GO:0006364">
    <property type="term" value="P:rRNA processing"/>
    <property type="evidence" value="ECO:0007669"/>
    <property type="project" value="UniProtKB-UniRule"/>
</dbReference>
<evidence type="ECO:0000256" key="1">
    <source>
        <dbReference type="ARBA" id="ARBA00022490"/>
    </source>
</evidence>
<dbReference type="NCBIfam" id="TIGR02273">
    <property type="entry name" value="16S_RimM"/>
    <property type="match status" value="1"/>
</dbReference>
<comment type="caution">
    <text evidence="9">The sequence shown here is derived from an EMBL/GenBank/DDBJ whole genome shotgun (WGS) entry which is preliminary data.</text>
</comment>
<keyword evidence="4 5" id="KW-0143">Chaperone</keyword>
<dbReference type="SUPFAM" id="SSF50447">
    <property type="entry name" value="Translation proteins"/>
    <property type="match status" value="1"/>
</dbReference>
<dbReference type="InterPro" id="IPR036976">
    <property type="entry name" value="RimM_N_sf"/>
</dbReference>
<comment type="subunit">
    <text evidence="5">Binds ribosomal protein uS19.</text>
</comment>
<evidence type="ECO:0000259" key="8">
    <source>
        <dbReference type="Pfam" id="PF24986"/>
    </source>
</evidence>
<evidence type="ECO:0000313" key="10">
    <source>
        <dbReference type="Proteomes" id="UP000297907"/>
    </source>
</evidence>
<dbReference type="Proteomes" id="UP000297907">
    <property type="component" value="Unassembled WGS sequence"/>
</dbReference>
<dbReference type="GO" id="GO:0005840">
    <property type="term" value="C:ribosome"/>
    <property type="evidence" value="ECO:0007669"/>
    <property type="project" value="InterPro"/>
</dbReference>
<feature type="domain" description="RimM N-terminal" evidence="7">
    <location>
        <begin position="36"/>
        <end position="121"/>
    </location>
</feature>
<dbReference type="InterPro" id="IPR011961">
    <property type="entry name" value="RimM"/>
</dbReference>
<dbReference type="HAMAP" id="MF_00014">
    <property type="entry name" value="Ribosome_mat_RimM"/>
    <property type="match status" value="1"/>
</dbReference>